<dbReference type="EMBL" id="KZ679685">
    <property type="protein sequence ID" value="PTB51571.1"/>
    <property type="molecule type" value="Genomic_DNA"/>
</dbReference>
<dbReference type="RefSeq" id="XP_024771248.1">
    <property type="nucleotide sequence ID" value="XM_024919531.1"/>
</dbReference>
<keyword evidence="1" id="KW-0732">Signal</keyword>
<feature type="signal peptide" evidence="1">
    <location>
        <begin position="1"/>
        <end position="20"/>
    </location>
</feature>
<evidence type="ECO:0000256" key="1">
    <source>
        <dbReference type="SAM" id="SignalP"/>
    </source>
</evidence>
<accession>A0A2T4A3E0</accession>
<protein>
    <recommendedName>
        <fullName evidence="4">Secreted protein</fullName>
    </recommendedName>
</protein>
<sequence length="72" mass="7557">MATASTCVVFSALSSSPLLSCPVQDSTPYFVSPVSSSLAIAYHLSETCPPTANNFTVSSTLPPRTVTYPQTQ</sequence>
<proteinExistence type="predicted"/>
<name>A0A2T4A3E0_TRIHA</name>
<reference evidence="2 3" key="1">
    <citation type="submission" date="2016-07" db="EMBL/GenBank/DDBJ databases">
        <title>Multiple horizontal gene transfer events from other fungi enriched the ability of initially mycotrophic Trichoderma (Ascomycota) to feed on dead plant biomass.</title>
        <authorList>
            <consortium name="DOE Joint Genome Institute"/>
            <person name="Aerts A."/>
            <person name="Atanasova L."/>
            <person name="Chenthamara K."/>
            <person name="Zhang J."/>
            <person name="Grujic M."/>
            <person name="Henrissat B."/>
            <person name="Kuo A."/>
            <person name="Salamov A."/>
            <person name="Lipzen A."/>
            <person name="Labutti K."/>
            <person name="Barry K."/>
            <person name="Miao Y."/>
            <person name="Rahimi M.J."/>
            <person name="Shen Q."/>
            <person name="Grigoriev I.V."/>
            <person name="Kubicek C.P."/>
            <person name="Druzhinina I.S."/>
        </authorList>
    </citation>
    <scope>NUCLEOTIDE SEQUENCE [LARGE SCALE GENOMIC DNA]</scope>
    <source>
        <strain evidence="2 3">CBS 226.95</strain>
    </source>
</reference>
<feature type="chain" id="PRO_5015717353" description="Secreted protein" evidence="1">
    <location>
        <begin position="21"/>
        <end position="72"/>
    </location>
</feature>
<dbReference type="AlphaFoldDB" id="A0A2T4A3E0"/>
<evidence type="ECO:0000313" key="3">
    <source>
        <dbReference type="Proteomes" id="UP000241690"/>
    </source>
</evidence>
<keyword evidence="3" id="KW-1185">Reference proteome</keyword>
<evidence type="ECO:0000313" key="2">
    <source>
        <dbReference type="EMBL" id="PTB51571.1"/>
    </source>
</evidence>
<dbReference type="Proteomes" id="UP000241690">
    <property type="component" value="Unassembled WGS sequence"/>
</dbReference>
<organism evidence="2 3">
    <name type="scientific">Trichoderma harzianum CBS 226.95</name>
    <dbReference type="NCBI Taxonomy" id="983964"/>
    <lineage>
        <taxon>Eukaryota</taxon>
        <taxon>Fungi</taxon>
        <taxon>Dikarya</taxon>
        <taxon>Ascomycota</taxon>
        <taxon>Pezizomycotina</taxon>
        <taxon>Sordariomycetes</taxon>
        <taxon>Hypocreomycetidae</taxon>
        <taxon>Hypocreales</taxon>
        <taxon>Hypocreaceae</taxon>
        <taxon>Trichoderma</taxon>
    </lineage>
</organism>
<evidence type="ECO:0008006" key="4">
    <source>
        <dbReference type="Google" id="ProtNLM"/>
    </source>
</evidence>
<dbReference type="GeneID" id="36628100"/>
<gene>
    <name evidence="2" type="ORF">M431DRAFT_510729</name>
</gene>